<feature type="region of interest" description="Disordered" evidence="11">
    <location>
        <begin position="591"/>
        <end position="685"/>
    </location>
</feature>
<dbReference type="AlphaFoldDB" id="A0A1J4MI61"/>
<evidence type="ECO:0000313" key="14">
    <source>
        <dbReference type="Proteomes" id="UP000186804"/>
    </source>
</evidence>
<keyword evidence="6" id="KW-0256">Endoplasmic reticulum</keyword>
<evidence type="ECO:0000256" key="3">
    <source>
        <dbReference type="ARBA" id="ARBA00007676"/>
    </source>
</evidence>
<dbReference type="PIRSF" id="PIRSF038922">
    <property type="entry name" value="SRP72"/>
    <property type="match status" value="1"/>
</dbReference>
<comment type="subcellular location">
    <subcellularLocation>
        <location evidence="2 9">Cytoplasm</location>
    </subcellularLocation>
    <subcellularLocation>
        <location evidence="1">Endoplasmic reticulum</location>
    </subcellularLocation>
</comment>
<evidence type="ECO:0000256" key="4">
    <source>
        <dbReference type="ARBA" id="ARBA00018350"/>
    </source>
</evidence>
<evidence type="ECO:0000256" key="10">
    <source>
        <dbReference type="PROSITE-ProRule" id="PRU00339"/>
    </source>
</evidence>
<dbReference type="InterPro" id="IPR011990">
    <property type="entry name" value="TPR-like_helical_dom_sf"/>
</dbReference>
<feature type="compositionally biased region" description="Polar residues" evidence="11">
    <location>
        <begin position="650"/>
        <end position="662"/>
    </location>
</feature>
<feature type="compositionally biased region" description="Basic residues" evidence="11">
    <location>
        <begin position="626"/>
        <end position="636"/>
    </location>
</feature>
<dbReference type="InterPro" id="IPR013699">
    <property type="entry name" value="Signal_recog_part_SRP72_RNA-bd"/>
</dbReference>
<dbReference type="InterPro" id="IPR019734">
    <property type="entry name" value="TPR_rpt"/>
</dbReference>
<dbReference type="InterPro" id="IPR031545">
    <property type="entry name" value="SRP72_TPR-like"/>
</dbReference>
<dbReference type="GO" id="GO:0043022">
    <property type="term" value="F:ribosome binding"/>
    <property type="evidence" value="ECO:0007669"/>
    <property type="project" value="TreeGrafter"/>
</dbReference>
<evidence type="ECO:0000256" key="1">
    <source>
        <dbReference type="ARBA" id="ARBA00004240"/>
    </source>
</evidence>
<dbReference type="GO" id="GO:0008312">
    <property type="term" value="F:7S RNA binding"/>
    <property type="evidence" value="ECO:0007669"/>
    <property type="project" value="InterPro"/>
</dbReference>
<dbReference type="GO" id="GO:0005783">
    <property type="term" value="C:endoplasmic reticulum"/>
    <property type="evidence" value="ECO:0007669"/>
    <property type="project" value="UniProtKB-SubCell"/>
</dbReference>
<keyword evidence="8 9" id="KW-0687">Ribonucleoprotein</keyword>
<sequence length="685" mass="79365">MHTIEELYKELHELVDSEQYEIAINICNKLKALGCNNEDVLRTKIYCLIQRGKWHQAINYIDLIKGRFSTDLFYERSYCLYRMNRLEEALKCLDSFCVKSTDFVDTSILHLKAQIFYLMGRFQECECLYRKLIGISGHNNTEEQILLSVNHMAVQASDENLSIYSNYQEDQSCIFSSSYEYWFNLACLHIVNKEYDKVVRALNKSQEIYMTTNPTQSEEKEYNSNKSDMCSFKLCRAYIFQQMGEYDKALNLYTSCIEEYKLNGIFLESSIVQLAVVAFNNMISLQNRDKSDNYIDGLNRLTITSKENFYNKLISSQKFSICLNKAFSCYSSPQYNRYIRDAEKFTVYKTKLELFKVGIYMLQGKEKKALSSLEYLHKQSPENLAYSNALLSLAIKLKSFKNIPRFIDVILSQYIKVITKEYKSNPDWISSSTFEHLIRLLIYTKMDKVINISTIIHKLDTFCNSLKQALDTKEGAINNNIIAEILNILGNTFLRIGMFSKSVECFSTALNITSSNDISSVIGLVVSASLNNNSNLNLKQYLRILDNKLPSSMFSIDPEILERSEIPKIPHFSNSLDSELVISVCQKSKSKHRKRKIRYPKGFDPNNPGPYPDPERWLPKEERSSFKKLHKAKNQRNKGTLQKGGHQGAIPTSDTSFRNKGPSTAKKEVDTDNHHSRRQQRRKRR</sequence>
<dbReference type="PANTHER" id="PTHR14094">
    <property type="entry name" value="SIGNAL RECOGNITION PARTICLE 72"/>
    <property type="match status" value="1"/>
</dbReference>
<dbReference type="PANTHER" id="PTHR14094:SF9">
    <property type="entry name" value="SIGNAL RECOGNITION PARTICLE SUBUNIT SRP72"/>
    <property type="match status" value="1"/>
</dbReference>
<dbReference type="GeneID" id="92365393"/>
<evidence type="ECO:0000256" key="11">
    <source>
        <dbReference type="SAM" id="MobiDB-lite"/>
    </source>
</evidence>
<evidence type="ECO:0000256" key="7">
    <source>
        <dbReference type="ARBA" id="ARBA00023135"/>
    </source>
</evidence>
<evidence type="ECO:0000313" key="13">
    <source>
        <dbReference type="EMBL" id="OII72525.1"/>
    </source>
</evidence>
<comment type="function">
    <text evidence="9">Component of the signal recognition particle (SRP) complex, a ribonucleoprotein complex that mediates the cotranslational targeting of secretory and membrane proteins to the endoplasmic reticulum (ER).</text>
</comment>
<evidence type="ECO:0000256" key="2">
    <source>
        <dbReference type="ARBA" id="ARBA00004496"/>
    </source>
</evidence>
<dbReference type="Proteomes" id="UP000186804">
    <property type="component" value="Unassembled WGS sequence"/>
</dbReference>
<dbReference type="GO" id="GO:0005786">
    <property type="term" value="C:signal recognition particle, endoplasmic reticulum targeting"/>
    <property type="evidence" value="ECO:0007669"/>
    <property type="project" value="UniProtKB-UniRule"/>
</dbReference>
<evidence type="ECO:0000256" key="5">
    <source>
        <dbReference type="ARBA" id="ARBA00022490"/>
    </source>
</evidence>
<evidence type="ECO:0000256" key="8">
    <source>
        <dbReference type="ARBA" id="ARBA00023274"/>
    </source>
</evidence>
<accession>A0A1J4MI61</accession>
<keyword evidence="10" id="KW-0802">TPR repeat</keyword>
<dbReference type="Gene3D" id="1.25.40.10">
    <property type="entry name" value="Tetratricopeptide repeat domain"/>
    <property type="match status" value="2"/>
</dbReference>
<feature type="domain" description="Signal recognition particle SRP72 subunit RNA-binding" evidence="12">
    <location>
        <begin position="586"/>
        <end position="628"/>
    </location>
</feature>
<dbReference type="SMART" id="SM00028">
    <property type="entry name" value="TPR"/>
    <property type="match status" value="5"/>
</dbReference>
<organism evidence="13 14">
    <name type="scientific">Cryptosporidium andersoni</name>
    <dbReference type="NCBI Taxonomy" id="117008"/>
    <lineage>
        <taxon>Eukaryota</taxon>
        <taxon>Sar</taxon>
        <taxon>Alveolata</taxon>
        <taxon>Apicomplexa</taxon>
        <taxon>Conoidasida</taxon>
        <taxon>Coccidia</taxon>
        <taxon>Eucoccidiorida</taxon>
        <taxon>Eimeriorina</taxon>
        <taxon>Cryptosporidiidae</taxon>
        <taxon>Cryptosporidium</taxon>
    </lineage>
</organism>
<dbReference type="SUPFAM" id="SSF48452">
    <property type="entry name" value="TPR-like"/>
    <property type="match status" value="3"/>
</dbReference>
<comment type="similarity">
    <text evidence="3 9">Belongs to the SRP72 family.</text>
</comment>
<dbReference type="InterPro" id="IPR026270">
    <property type="entry name" value="SRP72"/>
</dbReference>
<dbReference type="EMBL" id="LRBS01000112">
    <property type="protein sequence ID" value="OII72525.1"/>
    <property type="molecule type" value="Genomic_DNA"/>
</dbReference>
<feature type="compositionally biased region" description="Basic residues" evidence="11">
    <location>
        <begin position="675"/>
        <end position="685"/>
    </location>
</feature>
<evidence type="ECO:0000256" key="6">
    <source>
        <dbReference type="ARBA" id="ARBA00022824"/>
    </source>
</evidence>
<evidence type="ECO:0000256" key="9">
    <source>
        <dbReference type="PIRNR" id="PIRNR038922"/>
    </source>
</evidence>
<feature type="compositionally biased region" description="Basic and acidic residues" evidence="11">
    <location>
        <begin position="613"/>
        <end position="625"/>
    </location>
</feature>
<keyword evidence="7 9" id="KW-0733">Signal recognition particle</keyword>
<proteinExistence type="inferred from homology"/>
<dbReference type="VEuPathDB" id="CryptoDB:cand_012080"/>
<dbReference type="Pfam" id="PF17004">
    <property type="entry name" value="SRP_TPR_like"/>
    <property type="match status" value="1"/>
</dbReference>
<dbReference type="PROSITE" id="PS50005">
    <property type="entry name" value="TPR"/>
    <property type="match status" value="1"/>
</dbReference>
<gene>
    <name evidence="13" type="ORF">cand_012080</name>
</gene>
<dbReference type="OrthoDB" id="5421607at2759"/>
<comment type="caution">
    <text evidence="13">The sequence shown here is derived from an EMBL/GenBank/DDBJ whole genome shotgun (WGS) entry which is preliminary data.</text>
</comment>
<keyword evidence="5 9" id="KW-0963">Cytoplasm</keyword>
<reference evidence="13 14" key="1">
    <citation type="submission" date="2016-10" db="EMBL/GenBank/DDBJ databases">
        <title>Reductive evolution of mitochondrial metabolism and differential evolution of invasion-related proteins in Cryptosporidium.</title>
        <authorList>
            <person name="Liu S."/>
            <person name="Roellig D.M."/>
            <person name="Guo Y."/>
            <person name="Li N."/>
            <person name="Frace M.A."/>
            <person name="Tang K."/>
            <person name="Zhang L."/>
            <person name="Feng Y."/>
            <person name="Xiao L."/>
        </authorList>
    </citation>
    <scope>NUCLEOTIDE SEQUENCE [LARGE SCALE GENOMIC DNA]</scope>
    <source>
        <strain evidence="13">30847</strain>
    </source>
</reference>
<feature type="compositionally biased region" description="Basic and acidic residues" evidence="11">
    <location>
        <begin position="665"/>
        <end position="674"/>
    </location>
</feature>
<evidence type="ECO:0000259" key="12">
    <source>
        <dbReference type="Pfam" id="PF08492"/>
    </source>
</evidence>
<dbReference type="RefSeq" id="XP_067066965.1">
    <property type="nucleotide sequence ID" value="XM_067211446.1"/>
</dbReference>
<feature type="repeat" description="TPR" evidence="10">
    <location>
        <begin position="483"/>
        <end position="516"/>
    </location>
</feature>
<protein>
    <recommendedName>
        <fullName evidence="4 9">Signal recognition particle subunit SRP72</fullName>
    </recommendedName>
</protein>
<dbReference type="GO" id="GO:0006614">
    <property type="term" value="P:SRP-dependent cotranslational protein targeting to membrane"/>
    <property type="evidence" value="ECO:0007669"/>
    <property type="project" value="UniProtKB-UniRule"/>
</dbReference>
<keyword evidence="14" id="KW-1185">Reference proteome</keyword>
<dbReference type="Pfam" id="PF08492">
    <property type="entry name" value="SRP72"/>
    <property type="match status" value="1"/>
</dbReference>
<name>A0A1J4MI61_9CRYT</name>